<dbReference type="Proteomes" id="UP001054945">
    <property type="component" value="Unassembled WGS sequence"/>
</dbReference>
<reference evidence="1 2" key="1">
    <citation type="submission" date="2021-06" db="EMBL/GenBank/DDBJ databases">
        <title>Caerostris extrusa draft genome.</title>
        <authorList>
            <person name="Kono N."/>
            <person name="Arakawa K."/>
        </authorList>
    </citation>
    <scope>NUCLEOTIDE SEQUENCE [LARGE SCALE GENOMIC DNA]</scope>
</reference>
<proteinExistence type="predicted"/>
<sequence>MSAFASCNYFSKREGHRIHRYSLAQVSHTRLNLWLELAWRDLRSSWRLFPVSMVSDRDAWPWMADRFRIRNVATAKLLISLQCKSSRRK</sequence>
<evidence type="ECO:0000313" key="1">
    <source>
        <dbReference type="EMBL" id="GIY03111.1"/>
    </source>
</evidence>
<gene>
    <name evidence="1" type="ORF">CEXT_315941</name>
</gene>
<comment type="caution">
    <text evidence="1">The sequence shown here is derived from an EMBL/GenBank/DDBJ whole genome shotgun (WGS) entry which is preliminary data.</text>
</comment>
<dbReference type="AlphaFoldDB" id="A0AAV4Q3K8"/>
<evidence type="ECO:0000313" key="2">
    <source>
        <dbReference type="Proteomes" id="UP001054945"/>
    </source>
</evidence>
<protein>
    <submittedName>
        <fullName evidence="1">Uncharacterized protein</fullName>
    </submittedName>
</protein>
<keyword evidence="2" id="KW-1185">Reference proteome</keyword>
<accession>A0AAV4Q3K8</accession>
<dbReference type="EMBL" id="BPLR01005539">
    <property type="protein sequence ID" value="GIY03111.1"/>
    <property type="molecule type" value="Genomic_DNA"/>
</dbReference>
<organism evidence="1 2">
    <name type="scientific">Caerostris extrusa</name>
    <name type="common">Bark spider</name>
    <name type="synonym">Caerostris bankana</name>
    <dbReference type="NCBI Taxonomy" id="172846"/>
    <lineage>
        <taxon>Eukaryota</taxon>
        <taxon>Metazoa</taxon>
        <taxon>Ecdysozoa</taxon>
        <taxon>Arthropoda</taxon>
        <taxon>Chelicerata</taxon>
        <taxon>Arachnida</taxon>
        <taxon>Araneae</taxon>
        <taxon>Araneomorphae</taxon>
        <taxon>Entelegynae</taxon>
        <taxon>Araneoidea</taxon>
        <taxon>Araneidae</taxon>
        <taxon>Caerostris</taxon>
    </lineage>
</organism>
<name>A0AAV4Q3K8_CAEEX</name>